<accession>A0ABD3MJU1</accession>
<comment type="similarity">
    <text evidence="3">Belongs to the DNA mismatch repair MutL/HexB family.</text>
</comment>
<dbReference type="InterPro" id="IPR014762">
    <property type="entry name" value="DNA_mismatch_repair_CS"/>
</dbReference>
<evidence type="ECO:0000256" key="6">
    <source>
        <dbReference type="ARBA" id="ARBA00023242"/>
    </source>
</evidence>
<evidence type="ECO:0000256" key="1">
    <source>
        <dbReference type="ARBA" id="ARBA00004123"/>
    </source>
</evidence>
<evidence type="ECO:0000313" key="10">
    <source>
        <dbReference type="Proteomes" id="UP001530293"/>
    </source>
</evidence>
<evidence type="ECO:0000256" key="7">
    <source>
        <dbReference type="SAM" id="MobiDB-lite"/>
    </source>
</evidence>
<keyword evidence="10" id="KW-1185">Reference proteome</keyword>
<feature type="compositionally biased region" description="Basic and acidic residues" evidence="7">
    <location>
        <begin position="540"/>
        <end position="551"/>
    </location>
</feature>
<evidence type="ECO:0000256" key="4">
    <source>
        <dbReference type="ARBA" id="ARBA00022763"/>
    </source>
</evidence>
<dbReference type="InterPro" id="IPR013507">
    <property type="entry name" value="DNA_mismatch_S5_2-like"/>
</dbReference>
<dbReference type="InterPro" id="IPR002099">
    <property type="entry name" value="MutL/Mlh/PMS"/>
</dbReference>
<keyword evidence="6" id="KW-0539">Nucleus</keyword>
<dbReference type="EMBL" id="JALLBG020000171">
    <property type="protein sequence ID" value="KAL3760800.1"/>
    <property type="molecule type" value="Genomic_DNA"/>
</dbReference>
<gene>
    <name evidence="9" type="ORF">ACHAWU_007866</name>
</gene>
<dbReference type="AlphaFoldDB" id="A0ABD3MJU1"/>
<dbReference type="Gene3D" id="3.30.565.10">
    <property type="entry name" value="Histidine kinase-like ATPase, C-terminal domain"/>
    <property type="match status" value="1"/>
</dbReference>
<evidence type="ECO:0000259" key="8">
    <source>
        <dbReference type="SMART" id="SM01340"/>
    </source>
</evidence>
<dbReference type="GO" id="GO:0009507">
    <property type="term" value="C:chloroplast"/>
    <property type="evidence" value="ECO:0007669"/>
    <property type="project" value="UniProtKB-SubCell"/>
</dbReference>
<evidence type="ECO:0000256" key="2">
    <source>
        <dbReference type="ARBA" id="ARBA00004229"/>
    </source>
</evidence>
<dbReference type="Pfam" id="PF16413">
    <property type="entry name" value="Mlh1_C"/>
    <property type="match status" value="1"/>
</dbReference>
<dbReference type="SUPFAM" id="SSF55874">
    <property type="entry name" value="ATPase domain of HSP90 chaperone/DNA topoisomerase II/histidine kinase"/>
    <property type="match status" value="1"/>
</dbReference>
<dbReference type="PANTHER" id="PTHR10073:SF12">
    <property type="entry name" value="DNA MISMATCH REPAIR PROTEIN MLH1"/>
    <property type="match status" value="1"/>
</dbReference>
<dbReference type="InterPro" id="IPR032189">
    <property type="entry name" value="Mlh1_C"/>
</dbReference>
<dbReference type="Gene3D" id="3.30.230.10">
    <property type="match status" value="1"/>
</dbReference>
<keyword evidence="4" id="KW-0227">DNA damage</keyword>
<dbReference type="GO" id="GO:0005634">
    <property type="term" value="C:nucleus"/>
    <property type="evidence" value="ECO:0007669"/>
    <property type="project" value="UniProtKB-SubCell"/>
</dbReference>
<evidence type="ECO:0000256" key="5">
    <source>
        <dbReference type="ARBA" id="ARBA00023204"/>
    </source>
</evidence>
<evidence type="ECO:0000313" key="9">
    <source>
        <dbReference type="EMBL" id="KAL3760800.1"/>
    </source>
</evidence>
<proteinExistence type="inferred from homology"/>
<dbReference type="PANTHER" id="PTHR10073">
    <property type="entry name" value="DNA MISMATCH REPAIR PROTEIN MLH, PMS, MUTL"/>
    <property type="match status" value="1"/>
</dbReference>
<dbReference type="InterPro" id="IPR036890">
    <property type="entry name" value="HATPase_C_sf"/>
</dbReference>
<organism evidence="9 10">
    <name type="scientific">Discostella pseudostelligera</name>
    <dbReference type="NCBI Taxonomy" id="259834"/>
    <lineage>
        <taxon>Eukaryota</taxon>
        <taxon>Sar</taxon>
        <taxon>Stramenopiles</taxon>
        <taxon>Ochrophyta</taxon>
        <taxon>Bacillariophyta</taxon>
        <taxon>Coscinodiscophyceae</taxon>
        <taxon>Thalassiosirophycidae</taxon>
        <taxon>Stephanodiscales</taxon>
        <taxon>Stephanodiscaceae</taxon>
        <taxon>Discostella</taxon>
    </lineage>
</organism>
<evidence type="ECO:0000256" key="3">
    <source>
        <dbReference type="ARBA" id="ARBA00006082"/>
    </source>
</evidence>
<feature type="domain" description="DNA mismatch repair protein S5" evidence="8">
    <location>
        <begin position="315"/>
        <end position="521"/>
    </location>
</feature>
<dbReference type="SUPFAM" id="SSF54211">
    <property type="entry name" value="Ribosomal protein S5 domain 2-like"/>
    <property type="match status" value="1"/>
</dbReference>
<dbReference type="PROSITE" id="PS00058">
    <property type="entry name" value="DNA_MISMATCH_REPAIR_1"/>
    <property type="match status" value="1"/>
</dbReference>
<dbReference type="InterPro" id="IPR038973">
    <property type="entry name" value="MutL/Mlh/Pms-like"/>
</dbReference>
<feature type="compositionally biased region" description="Basic and acidic residues" evidence="7">
    <location>
        <begin position="568"/>
        <end position="584"/>
    </location>
</feature>
<comment type="subcellular location">
    <subcellularLocation>
        <location evidence="1">Nucleus</location>
    </subcellularLocation>
    <subcellularLocation>
        <location evidence="2">Plastid</location>
        <location evidence="2">Chloroplast</location>
    </subcellularLocation>
</comment>
<dbReference type="FunFam" id="3.30.230.10:FF:000014">
    <property type="entry name" value="DNA mismatch repair protein Mlh1"/>
    <property type="match status" value="1"/>
</dbReference>
<feature type="compositionally biased region" description="Polar residues" evidence="7">
    <location>
        <begin position="177"/>
        <end position="187"/>
    </location>
</feature>
<keyword evidence="5" id="KW-0234">DNA repair</keyword>
<comment type="caution">
    <text evidence="9">The sequence shown here is derived from an EMBL/GenBank/DDBJ whole genome shotgun (WGS) entry which is preliminary data.</text>
</comment>
<sequence>MTTRPTPKKILPLPKEVVDRIAAGEVVQRPVSVVKELIENSLDADGTQIDIQIQRGGLDSIIVTDNGIGISPRDLPLACTRFATSKLVHVDDLKSIKSFGFRGEALASASMVGRVGIVSRVRPRNNGGSKMVANSSADTSTSTNGVRPGEENEDDDDDTSPHHNCAYKMSYKDGAPNPQSHPNNKPTPSAGRDGTSITVQDLFYNIPSRRRAFEGGRCEREEYDKILDVVQRYAVHVAKRGVGFICRGGGSNGGGGGAKNKKGGFGIGNRADLNTQSLASVKRLQEKRKMSWQNSSNPINNISDEEQFAATKDVIAHVFGSDVTRELLPLSAGEGDVDAVSLAALKAMVPSNGNGSTDEEHCLHHHTNAENGASTSRSIESTNSLLEEMMIGANDDAHISKSTDLAKTDSQTPNTTTSKFAFAYRATGLVTNGSYSTPKSSSAFLLFINDRLVESSSIRRAVESVYCDTLPKGGKPFVYLSLELPGPHVDVNVHPTKREVAFLHEDRLCDAVSRAVRGVIGSATASRTFSVANGGRLLAREDSDRRGEGRNKLLQAKAPTDMGVAPSLDKDATSEKSMIGKENRASSSMNTEGANDKADEPKELSFDEKKSKAETPMKRVPAVDLIKDASSTKRPYDPSRLVRTNRSLPVGALEPFLVQKESKSSDARSDDGESMNPVMDAISHKPGCPLANNPSGQHVDMNIPGAFALAICRCQVERAESLPPASDGFVVRNDSNATTVVRPKKITPTQCDYESIRILREEISDFNHQSLNESLRGSTYVGAVSRSRSLIQHGINLIMINHRELAREMFYQIALLKFKGMPMAELGGGGVDVAAAIGQMLQFEEDLPSATATSAASPVRVNKINADLARQATTCLAEKAPMLEEYFSIKFEKRKTDGNLQSQQAASLCIIGLPILLDGHSPQPHALPLFLLRLATEVDWTEETPCFKGVCTELAAFYSELPFATSAEESNSITKDGISDKVNDDLIDEAAKKYVKHTLFPAISFLLVPPKRLADNGSFVKLADLNSLYKVFERC</sequence>
<reference evidence="9 10" key="1">
    <citation type="submission" date="2024-10" db="EMBL/GenBank/DDBJ databases">
        <title>Updated reference genomes for cyclostephanoid diatoms.</title>
        <authorList>
            <person name="Roberts W.R."/>
            <person name="Alverson A.J."/>
        </authorList>
    </citation>
    <scope>NUCLEOTIDE SEQUENCE [LARGE SCALE GENOMIC DNA]</scope>
    <source>
        <strain evidence="9 10">AJA232-27</strain>
    </source>
</reference>
<dbReference type="NCBIfam" id="TIGR00585">
    <property type="entry name" value="mutl"/>
    <property type="match status" value="1"/>
</dbReference>
<dbReference type="CDD" id="cd16926">
    <property type="entry name" value="HATPase_MutL-MLH-PMS-like"/>
    <property type="match status" value="1"/>
</dbReference>
<dbReference type="SMART" id="SM01340">
    <property type="entry name" value="DNA_mis_repair"/>
    <property type="match status" value="1"/>
</dbReference>
<dbReference type="Pfam" id="PF01119">
    <property type="entry name" value="DNA_mis_repair"/>
    <property type="match status" value="1"/>
</dbReference>
<feature type="compositionally biased region" description="Low complexity" evidence="7">
    <location>
        <begin position="133"/>
        <end position="144"/>
    </location>
</feature>
<dbReference type="Pfam" id="PF13589">
    <property type="entry name" value="HATPase_c_3"/>
    <property type="match status" value="1"/>
</dbReference>
<protein>
    <recommendedName>
        <fullName evidence="8">DNA mismatch repair protein S5 domain-containing protein</fullName>
    </recommendedName>
</protein>
<dbReference type="Proteomes" id="UP001530293">
    <property type="component" value="Unassembled WGS sequence"/>
</dbReference>
<feature type="region of interest" description="Disordered" evidence="7">
    <location>
        <begin position="121"/>
        <end position="199"/>
    </location>
</feature>
<feature type="compositionally biased region" description="Basic and acidic residues" evidence="7">
    <location>
        <begin position="594"/>
        <end position="617"/>
    </location>
</feature>
<dbReference type="InterPro" id="IPR020568">
    <property type="entry name" value="Ribosomal_Su5_D2-typ_SF"/>
</dbReference>
<feature type="region of interest" description="Disordered" evidence="7">
    <location>
        <begin position="540"/>
        <end position="619"/>
    </location>
</feature>
<name>A0ABD3MJU1_9STRA</name>
<dbReference type="GO" id="GO:0006281">
    <property type="term" value="P:DNA repair"/>
    <property type="evidence" value="ECO:0007669"/>
    <property type="project" value="UniProtKB-KW"/>
</dbReference>
<dbReference type="InterPro" id="IPR014721">
    <property type="entry name" value="Ribsml_uS5_D2-typ_fold_subgr"/>
</dbReference>